<name>A0A0W0S8S3_9GAMM</name>
<reference evidence="1 3" key="1">
    <citation type="submission" date="2015-11" db="EMBL/GenBank/DDBJ databases">
        <title>Genomic analysis of 38 Legionella species identifies large and diverse effector repertoires.</title>
        <authorList>
            <person name="Burstein D."/>
            <person name="Amaro F."/>
            <person name="Zusman T."/>
            <person name="Lifshitz Z."/>
            <person name="Cohen O."/>
            <person name="Gilbert J.A."/>
            <person name="Pupko T."/>
            <person name="Shuman H.A."/>
            <person name="Segal G."/>
        </authorList>
    </citation>
    <scope>NUCLEOTIDE SEQUENCE [LARGE SCALE GENOMIC DNA]</scope>
    <source>
        <strain evidence="1 3">ORW</strain>
    </source>
</reference>
<dbReference type="Gene3D" id="1.10.3290.10">
    <property type="entry name" value="Fido-like domain"/>
    <property type="match status" value="1"/>
</dbReference>
<dbReference type="RefSeq" id="WP_028380680.1">
    <property type="nucleotide sequence ID" value="NZ_CAAAIT010000001.1"/>
</dbReference>
<dbReference type="EMBL" id="LR134173">
    <property type="protein sequence ID" value="VEB37261.1"/>
    <property type="molecule type" value="Genomic_DNA"/>
</dbReference>
<gene>
    <name evidence="1" type="ORF">Lche_1457</name>
    <name evidence="2" type="ORF">NCTC11976_02125</name>
</gene>
<dbReference type="AlphaFoldDB" id="A0A0W0S8S3"/>
<organism evidence="1 3">
    <name type="scientific">Legionella cherrii</name>
    <dbReference type="NCBI Taxonomy" id="28084"/>
    <lineage>
        <taxon>Bacteria</taxon>
        <taxon>Pseudomonadati</taxon>
        <taxon>Pseudomonadota</taxon>
        <taxon>Gammaproteobacteria</taxon>
        <taxon>Legionellales</taxon>
        <taxon>Legionellaceae</taxon>
        <taxon>Legionella</taxon>
    </lineage>
</organism>
<proteinExistence type="predicted"/>
<dbReference type="PATRIC" id="fig|28084.5.peg.1584"/>
<accession>A0A0W0S8S3</accession>
<sequence length="435" mass="50901">MKKTFFSVSNSEKNITQYFLQHFPCIELWRFFVERSRYDDRQFAYDLLIKCLEGIKINFHGAYRILGKEEIMEYLETVKLNELYQLATRGFSNLNLLNLIIHFFKFEEQDQQLLKDYIEKRRYWTGFEQSEPGYLLGMAHGFVLIIKKLHEPDAVFDIEFIKSLHASCTRCVKNLFTITRPGEFRKNSFVGWGLDSKLNTLDGIFEILQYMKTPECRGISFIANNGNVLVSTRDKDFDPGEKALLIWDMLKQGQEISIRSSEMNEKIVDVEQYLNEVCHSHLMTYRKEIAESNSKQEKLTAIFKYIKYTVLHHPFPDGVGRTCSMLLTFYLLMSNNLLPVILTNSNNIPGWSVKEMVEEYLCLENEMKEVLRNPNYLSSDLFAPNNIDTVNYLKQLPEDLQDQFYEAVEMMQNAIESYNVKNQSNTSSPGESIKL</sequence>
<evidence type="ECO:0000313" key="4">
    <source>
        <dbReference type="Proteomes" id="UP000277577"/>
    </source>
</evidence>
<dbReference type="EMBL" id="LNXW01000013">
    <property type="protein sequence ID" value="KTC79437.1"/>
    <property type="molecule type" value="Genomic_DNA"/>
</dbReference>
<dbReference type="Proteomes" id="UP000277577">
    <property type="component" value="Chromosome"/>
</dbReference>
<dbReference type="OrthoDB" id="5636866at2"/>
<dbReference type="STRING" id="28084.Lche_1457"/>
<evidence type="ECO:0000313" key="3">
    <source>
        <dbReference type="Proteomes" id="UP000054921"/>
    </source>
</evidence>
<evidence type="ECO:0000313" key="2">
    <source>
        <dbReference type="EMBL" id="VEB37261.1"/>
    </source>
</evidence>
<keyword evidence="4" id="KW-1185">Reference proteome</keyword>
<dbReference type="InterPro" id="IPR036597">
    <property type="entry name" value="Fido-like_dom_sf"/>
</dbReference>
<reference evidence="2 4" key="2">
    <citation type="submission" date="2018-12" db="EMBL/GenBank/DDBJ databases">
        <authorList>
            <consortium name="Pathogen Informatics"/>
        </authorList>
    </citation>
    <scope>NUCLEOTIDE SEQUENCE [LARGE SCALE GENOMIC DNA]</scope>
    <source>
        <strain evidence="2 4">NCTC11976</strain>
    </source>
</reference>
<dbReference type="SUPFAM" id="SSF140931">
    <property type="entry name" value="Fic-like"/>
    <property type="match status" value="1"/>
</dbReference>
<dbReference type="Proteomes" id="UP000054921">
    <property type="component" value="Unassembled WGS sequence"/>
</dbReference>
<evidence type="ECO:0000313" key="1">
    <source>
        <dbReference type="EMBL" id="KTC79437.1"/>
    </source>
</evidence>
<protein>
    <submittedName>
        <fullName evidence="1">Ankyrin repeat-containing protein</fullName>
    </submittedName>
</protein>